<proteinExistence type="inferred from homology"/>
<dbReference type="InterPro" id="IPR006115">
    <property type="entry name" value="6PGDH_NADP-bd"/>
</dbReference>
<evidence type="ECO:0000256" key="12">
    <source>
        <dbReference type="PIRSR" id="PIRSR000109-2"/>
    </source>
</evidence>
<evidence type="ECO:0000256" key="11">
    <source>
        <dbReference type="PIRSR" id="PIRSR000109-1"/>
    </source>
</evidence>
<dbReference type="PIRSF" id="PIRSF000109">
    <property type="entry name" value="6PGD"/>
    <property type="match status" value="1"/>
</dbReference>
<evidence type="ECO:0000256" key="10">
    <source>
        <dbReference type="ARBA" id="ARBA00048640"/>
    </source>
</evidence>
<evidence type="ECO:0000256" key="14">
    <source>
        <dbReference type="RuleBase" id="RU000485"/>
    </source>
</evidence>
<dbReference type="Proteomes" id="UP000294820">
    <property type="component" value="Chromosome 1"/>
</dbReference>
<comment type="function">
    <text evidence="1">Catalyzes the oxidative decarboxylation of 6-phosphogluconate to ribulose 5-phosphate and CO(2), with concomitant reduction of NADP to NADPH.</text>
</comment>
<dbReference type="UniPathway" id="UPA00115">
    <property type="reaction ID" value="UER00410"/>
</dbReference>
<dbReference type="InterPro" id="IPR036291">
    <property type="entry name" value="NAD(P)-bd_dom_sf"/>
</dbReference>
<dbReference type="FunFam" id="1.10.1040.10:FF:000002">
    <property type="entry name" value="6-phosphogluconate dehydrogenase, decarboxylating"/>
    <property type="match status" value="1"/>
</dbReference>
<dbReference type="Pfam" id="PF00393">
    <property type="entry name" value="6PGD"/>
    <property type="match status" value="1"/>
</dbReference>
<feature type="binding site" description="in other chain" evidence="12">
    <location>
        <position position="321"/>
    </location>
    <ligand>
        <name>substrate</name>
        <note>ligand shared between dimeric partners</note>
    </ligand>
</feature>
<evidence type="ECO:0000256" key="2">
    <source>
        <dbReference type="ARBA" id="ARBA00004874"/>
    </source>
</evidence>
<evidence type="ECO:0000256" key="1">
    <source>
        <dbReference type="ARBA" id="ARBA00002526"/>
    </source>
</evidence>
<dbReference type="EMBL" id="LT615367">
    <property type="protein sequence ID" value="SLM63774.1"/>
    <property type="molecule type" value="Genomic_DNA"/>
</dbReference>
<dbReference type="PRINTS" id="PR00076">
    <property type="entry name" value="6PGDHDRGNASE"/>
</dbReference>
<keyword evidence="17" id="KW-1185">Reference proteome</keyword>
<dbReference type="SUPFAM" id="SSF48179">
    <property type="entry name" value="6-phosphogluconate dehydrogenase C-terminal domain-like"/>
    <property type="match status" value="1"/>
</dbReference>
<evidence type="ECO:0000256" key="4">
    <source>
        <dbReference type="ARBA" id="ARBA00011738"/>
    </source>
</evidence>
<evidence type="ECO:0000256" key="13">
    <source>
        <dbReference type="PIRSR" id="PIRSR000109-3"/>
    </source>
</evidence>
<feature type="binding site" evidence="12">
    <location>
        <position position="513"/>
    </location>
    <ligand>
        <name>substrate</name>
        <note>ligand shared between dimeric partners</note>
    </ligand>
</feature>
<evidence type="ECO:0000256" key="6">
    <source>
        <dbReference type="ARBA" id="ARBA00018193"/>
    </source>
</evidence>
<evidence type="ECO:0000259" key="15">
    <source>
        <dbReference type="SMART" id="SM01350"/>
    </source>
</evidence>
<comment type="pathway">
    <text evidence="2 14">Carbohydrate degradation; pentose phosphate pathway; D-ribulose 5-phosphate from D-glucose 6-phosphate (oxidative stage): step 3/3.</text>
</comment>
<dbReference type="PROSITE" id="PS00461">
    <property type="entry name" value="6PGD"/>
    <property type="match status" value="1"/>
</dbReference>
<feature type="binding site" evidence="13">
    <location>
        <position position="164"/>
    </location>
    <ligand>
        <name>NADP(+)</name>
        <dbReference type="ChEBI" id="CHEBI:58349"/>
    </ligand>
</feature>
<dbReference type="AlphaFoldDB" id="A0A375ACE5"/>
<dbReference type="SUPFAM" id="SSF51735">
    <property type="entry name" value="NAD(P)-binding Rossmann-fold domains"/>
    <property type="match status" value="1"/>
</dbReference>
<reference evidence="16 17" key="1">
    <citation type="submission" date="2016-09" db="EMBL/GenBank/DDBJ databases">
        <authorList>
            <person name="Reverchon S."/>
            <person name="Nasser W."/>
            <person name="Leonard S."/>
            <person name="Brochier C."/>
            <person name="Duprey A."/>
        </authorList>
    </citation>
    <scope>NUCLEOTIDE SEQUENCE [LARGE SCALE GENOMIC DNA]</scope>
    <source>
        <strain evidence="16 17">174/2</strain>
    </source>
</reference>
<comment type="similarity">
    <text evidence="3 14">Belongs to the 6-phosphogluconate dehydrogenase family.</text>
</comment>
<dbReference type="GO" id="GO:0050661">
    <property type="term" value="F:NADP binding"/>
    <property type="evidence" value="ECO:0007669"/>
    <property type="project" value="InterPro"/>
</dbReference>
<dbReference type="EC" id="1.1.1.44" evidence="5 14"/>
<feature type="binding site" evidence="13">
    <location>
        <begin position="72"/>
        <end position="77"/>
    </location>
    <ligand>
        <name>NADP(+)</name>
        <dbReference type="ChEBI" id="CHEBI:58349"/>
    </ligand>
</feature>
<dbReference type="GO" id="GO:0006098">
    <property type="term" value="P:pentose-phosphate shunt"/>
    <property type="evidence" value="ECO:0007669"/>
    <property type="project" value="UniProtKB-UniPathway"/>
</dbReference>
<dbReference type="Pfam" id="PF03446">
    <property type="entry name" value="NAD_binding_2"/>
    <property type="match status" value="1"/>
</dbReference>
<evidence type="ECO:0000256" key="9">
    <source>
        <dbReference type="ARBA" id="ARBA00023126"/>
    </source>
</evidence>
<feature type="binding site" evidence="13">
    <location>
        <begin position="136"/>
        <end position="138"/>
    </location>
    <ligand>
        <name>NADP(+)</name>
        <dbReference type="ChEBI" id="CHEBI:58349"/>
    </ligand>
</feature>
<feature type="binding site" description="in other chain" evidence="12">
    <location>
        <begin position="190"/>
        <end position="192"/>
    </location>
    <ligand>
        <name>substrate</name>
        <note>ligand shared between dimeric partners</note>
    </ligand>
</feature>
<keyword evidence="7 14" id="KW-0560">Oxidoreductase</keyword>
<dbReference type="GO" id="GO:0004616">
    <property type="term" value="F:phosphogluconate dehydrogenase (decarboxylating) activity"/>
    <property type="evidence" value="ECO:0007669"/>
    <property type="project" value="UniProtKB-EC"/>
</dbReference>
<feature type="active site" description="Proton donor" evidence="11">
    <location>
        <position position="251"/>
    </location>
</feature>
<feature type="binding site" description="in other chain" evidence="12">
    <location>
        <position position="252"/>
    </location>
    <ligand>
        <name>substrate</name>
        <note>ligand shared between dimeric partners</note>
    </ligand>
</feature>
<comment type="catalytic activity">
    <reaction evidence="10 14">
        <text>6-phospho-D-gluconate + NADP(+) = D-ribulose 5-phosphate + CO2 + NADPH</text>
        <dbReference type="Rhea" id="RHEA:10116"/>
        <dbReference type="ChEBI" id="CHEBI:16526"/>
        <dbReference type="ChEBI" id="CHEBI:57783"/>
        <dbReference type="ChEBI" id="CHEBI:58121"/>
        <dbReference type="ChEBI" id="CHEBI:58349"/>
        <dbReference type="ChEBI" id="CHEBI:58759"/>
        <dbReference type="EC" id="1.1.1.44"/>
    </reaction>
</comment>
<feature type="binding site" evidence="13">
    <location>
        <begin position="95"/>
        <end position="97"/>
    </location>
    <ligand>
        <name>NADP(+)</name>
        <dbReference type="ChEBI" id="CHEBI:58349"/>
    </ligand>
</feature>
<evidence type="ECO:0000256" key="7">
    <source>
        <dbReference type="ARBA" id="ARBA00023002"/>
    </source>
</evidence>
<evidence type="ECO:0000256" key="5">
    <source>
        <dbReference type="ARBA" id="ARBA00013011"/>
    </source>
</evidence>
<evidence type="ECO:0000313" key="17">
    <source>
        <dbReference type="Proteomes" id="UP000294820"/>
    </source>
</evidence>
<comment type="subunit">
    <text evidence="4">Homodimer.</text>
</comment>
<feature type="binding site" evidence="12">
    <location>
        <position position="507"/>
    </location>
    <ligand>
        <name>substrate</name>
        <note>ligand shared between dimeric partners</note>
    </ligand>
</feature>
<dbReference type="FunFam" id="3.40.50.720:FF:000007">
    <property type="entry name" value="6-phosphogluconate dehydrogenase, decarboxylating"/>
    <property type="match status" value="1"/>
</dbReference>
<evidence type="ECO:0000256" key="3">
    <source>
        <dbReference type="ARBA" id="ARBA00008419"/>
    </source>
</evidence>
<dbReference type="GO" id="GO:0019521">
    <property type="term" value="P:D-gluconate metabolic process"/>
    <property type="evidence" value="ECO:0007669"/>
    <property type="project" value="UniProtKB-KW"/>
</dbReference>
<gene>
    <name evidence="16" type="primary">gnd</name>
    <name evidence="16" type="ORF">DAQ1742_02927</name>
</gene>
<sequence>MSAVTGKTTGYSGYHRLSTPTGVPVAPITIHPALAELPCQPAFYGLWRKQPQAGNLQTGVALMSKQQIGVVGMAVMGRNLALNIESRGYTVSIFNRSTDKTDEVIAENPGKKLVPCYSVEEFVNSLEKPRRILLMVKAGEATDKTIESLKPYLEKGDILIDGGNTFYKDTIRRNRELSAEGFNFIGTGVSGGEEGALKGPSIMPGGQKEAYELVAPILEKIAARAEGEPCVAYIGADGAGHYVKMVHNGIEYGDMQLIAEAYALLKQALGFSNEALASTFAEWNKGELSSYLIEITADIFTKKDEEGKYLVDVILDEAANKGTGKWTSQSSLDLGEPLSLITESVFARYLSSLKNQRVAASKVLSGPVAQAFSGDKAEYVEKVRRALYLGKIVSYAQGFSQLKAASDENNWSLNYGEIAKIFRAGCIIRAQFLQKITDAYAENAEIANLLLAPYFRQIADEYQQALRDVVSYAVQQGIPTPTFSAAIAYYDSYRSEVLPANLIQAQRDYFGAHTYKRTDKDGVFHTEWLE</sequence>
<feature type="binding site" description="in other chain" evidence="12">
    <location>
        <position position="348"/>
    </location>
    <ligand>
        <name>substrate</name>
        <note>ligand shared between dimeric partners</note>
    </ligand>
</feature>
<feature type="domain" description="6-phosphogluconate dehydrogenase C-terminal" evidence="15">
    <location>
        <begin position="240"/>
        <end position="529"/>
    </location>
</feature>
<keyword evidence="9 14" id="KW-0570">Pentose shunt</keyword>
<dbReference type="InterPro" id="IPR006184">
    <property type="entry name" value="6PGdom_BS"/>
</dbReference>
<dbReference type="InterPro" id="IPR006183">
    <property type="entry name" value="Pgluconate_DH"/>
</dbReference>
<evidence type="ECO:0000256" key="8">
    <source>
        <dbReference type="ARBA" id="ARBA00023064"/>
    </source>
</evidence>
<dbReference type="InterPro" id="IPR006113">
    <property type="entry name" value="6PGDH_Gnd/GntZ"/>
</dbReference>
<dbReference type="InterPro" id="IPR006114">
    <property type="entry name" value="6PGDH_C"/>
</dbReference>
<feature type="binding site" description="in other chain" evidence="12">
    <location>
        <position position="164"/>
    </location>
    <ligand>
        <name>substrate</name>
        <note>ligand shared between dimeric partners</note>
    </ligand>
</feature>
<dbReference type="NCBIfam" id="NF006765">
    <property type="entry name" value="PRK09287.1"/>
    <property type="match status" value="1"/>
</dbReference>
<dbReference type="InterPro" id="IPR013328">
    <property type="entry name" value="6PGD_dom2"/>
</dbReference>
<dbReference type="Gene3D" id="1.10.1040.10">
    <property type="entry name" value="N-(1-d-carboxylethyl)-l-norvaline Dehydrogenase, domain 2"/>
    <property type="match status" value="1"/>
</dbReference>
<accession>A0A375ACE5</accession>
<feature type="active site" description="Proton acceptor" evidence="11">
    <location>
        <position position="244"/>
    </location>
</feature>
<dbReference type="Gene3D" id="3.40.50.720">
    <property type="entry name" value="NAD(P)-binding Rossmann-like Domain"/>
    <property type="match status" value="1"/>
</dbReference>
<keyword evidence="8 14" id="KW-0311">Gluconate utilization</keyword>
<dbReference type="Gene3D" id="1.20.5.320">
    <property type="entry name" value="6-Phosphogluconate Dehydrogenase, domain 3"/>
    <property type="match status" value="1"/>
</dbReference>
<feature type="binding site" description="in other chain" evidence="12">
    <location>
        <begin position="247"/>
        <end position="248"/>
    </location>
    <ligand>
        <name>substrate</name>
        <note>ligand shared between dimeric partners</note>
    </ligand>
</feature>
<dbReference type="InterPro" id="IPR008927">
    <property type="entry name" value="6-PGluconate_DH-like_C_sf"/>
</dbReference>
<dbReference type="FunFam" id="1.20.5.320:FF:000001">
    <property type="entry name" value="6-phosphogluconate dehydrogenase, decarboxylating"/>
    <property type="match status" value="1"/>
</dbReference>
<organism evidence="16 17">
    <name type="scientific">Dickeya aquatica</name>
    <dbReference type="NCBI Taxonomy" id="1401087"/>
    <lineage>
        <taxon>Bacteria</taxon>
        <taxon>Pseudomonadati</taxon>
        <taxon>Pseudomonadota</taxon>
        <taxon>Gammaproteobacteria</taxon>
        <taxon>Enterobacterales</taxon>
        <taxon>Pectobacteriaceae</taxon>
        <taxon>Dickeya</taxon>
    </lineage>
</organism>
<dbReference type="SMART" id="SM01350">
    <property type="entry name" value="6PGD"/>
    <property type="match status" value="1"/>
</dbReference>
<dbReference type="NCBIfam" id="TIGR00873">
    <property type="entry name" value="gnd"/>
    <property type="match status" value="1"/>
</dbReference>
<evidence type="ECO:0000313" key="16">
    <source>
        <dbReference type="EMBL" id="SLM63774.1"/>
    </source>
</evidence>
<dbReference type="PANTHER" id="PTHR11811">
    <property type="entry name" value="6-PHOSPHOGLUCONATE DEHYDROGENASE"/>
    <property type="match status" value="1"/>
</dbReference>
<dbReference type="KEGG" id="daq:DAQ1742_02927"/>
<name>A0A375ACE5_9GAMM</name>
<protein>
    <recommendedName>
        <fullName evidence="6 14">6-phosphogluconate dehydrogenase, decarboxylating</fullName>
        <ecNumber evidence="5 14">1.1.1.44</ecNumber>
    </recommendedName>
</protein>
<keyword evidence="14" id="KW-0521">NADP</keyword>